<protein>
    <submittedName>
        <fullName evidence="1">632_t:CDS:1</fullName>
    </submittedName>
</protein>
<sequence length="128" mass="14641">MLILGGTDMQQYFAHIGTKSVKPRRELHMKPSSEFEDGSLCVEQYEMLPRFLKLTWVICLGDHARICLDSCRIESSEGSRGYGHHTQQHPSSSCSKVSKNMFKAPGLRYHFPNTSYVRVSVRTNVRFS</sequence>
<dbReference type="EMBL" id="CAJVPV010037201">
    <property type="protein sequence ID" value="CAG8754574.1"/>
    <property type="molecule type" value="Genomic_DNA"/>
</dbReference>
<organism evidence="1 2">
    <name type="scientific">Acaulospora morrowiae</name>
    <dbReference type="NCBI Taxonomy" id="94023"/>
    <lineage>
        <taxon>Eukaryota</taxon>
        <taxon>Fungi</taxon>
        <taxon>Fungi incertae sedis</taxon>
        <taxon>Mucoromycota</taxon>
        <taxon>Glomeromycotina</taxon>
        <taxon>Glomeromycetes</taxon>
        <taxon>Diversisporales</taxon>
        <taxon>Acaulosporaceae</taxon>
        <taxon>Acaulospora</taxon>
    </lineage>
</organism>
<dbReference type="Proteomes" id="UP000789342">
    <property type="component" value="Unassembled WGS sequence"/>
</dbReference>
<dbReference type="AlphaFoldDB" id="A0A9N9IZ45"/>
<comment type="caution">
    <text evidence="1">The sequence shown here is derived from an EMBL/GenBank/DDBJ whole genome shotgun (WGS) entry which is preliminary data.</text>
</comment>
<reference evidence="1" key="1">
    <citation type="submission" date="2021-06" db="EMBL/GenBank/DDBJ databases">
        <authorList>
            <person name="Kallberg Y."/>
            <person name="Tangrot J."/>
            <person name="Rosling A."/>
        </authorList>
    </citation>
    <scope>NUCLEOTIDE SEQUENCE</scope>
    <source>
        <strain evidence="1">CL551</strain>
    </source>
</reference>
<keyword evidence="2" id="KW-1185">Reference proteome</keyword>
<proteinExistence type="predicted"/>
<accession>A0A9N9IZ45</accession>
<evidence type="ECO:0000313" key="1">
    <source>
        <dbReference type="EMBL" id="CAG8754574.1"/>
    </source>
</evidence>
<name>A0A9N9IZ45_9GLOM</name>
<evidence type="ECO:0000313" key="2">
    <source>
        <dbReference type="Proteomes" id="UP000789342"/>
    </source>
</evidence>
<gene>
    <name evidence="1" type="ORF">AMORRO_LOCUS15519</name>
</gene>